<evidence type="ECO:0000313" key="2">
    <source>
        <dbReference type="EMBL" id="EHB2512576.1"/>
    </source>
</evidence>
<dbReference type="Proteomes" id="UP000735326">
    <property type="component" value="Unassembled WGS sequence"/>
</dbReference>
<reference evidence="2" key="1">
    <citation type="submission" date="2021-02" db="EMBL/GenBank/DDBJ databases">
        <authorList>
            <consortium name="PulseNet: The National Subtyping Network for Foodborne Disease Surveillance"/>
        </authorList>
    </citation>
    <scope>NUCLEOTIDE SEQUENCE</scope>
    <source>
        <strain evidence="2">PNUSAC020384</strain>
    </source>
</reference>
<evidence type="ECO:0000256" key="1">
    <source>
        <dbReference type="SAM" id="SignalP"/>
    </source>
</evidence>
<feature type="signal peptide" evidence="1">
    <location>
        <begin position="1"/>
        <end position="18"/>
    </location>
</feature>
<gene>
    <name evidence="2" type="ORF">JYC20_001775</name>
</gene>
<sequence>MIIRFFIILYILSQTLNACVCSSQINSSYNDYKNYIITRLSKQEEVLKILQKSIETNKNTIITQINIIEKNNKILSNDLLEINRKIFEFKKQNEMR</sequence>
<evidence type="ECO:0000313" key="3">
    <source>
        <dbReference type="Proteomes" id="UP000735326"/>
    </source>
</evidence>
<name>A0AAN3QYX3_CAMJU</name>
<feature type="chain" id="PRO_5042812498" evidence="1">
    <location>
        <begin position="19"/>
        <end position="96"/>
    </location>
</feature>
<organism evidence="2 3">
    <name type="scientific">Campylobacter jejuni</name>
    <dbReference type="NCBI Taxonomy" id="197"/>
    <lineage>
        <taxon>Bacteria</taxon>
        <taxon>Pseudomonadati</taxon>
        <taxon>Campylobacterota</taxon>
        <taxon>Epsilonproteobacteria</taxon>
        <taxon>Campylobacterales</taxon>
        <taxon>Campylobacteraceae</taxon>
        <taxon>Campylobacter</taxon>
    </lineage>
</organism>
<comment type="caution">
    <text evidence="2">The sequence shown here is derived from an EMBL/GenBank/DDBJ whole genome shotgun (WGS) entry which is preliminary data.</text>
</comment>
<dbReference type="RefSeq" id="WP_070273894.1">
    <property type="nucleotide sequence ID" value="NZ_AP028345.1"/>
</dbReference>
<dbReference type="AlphaFoldDB" id="A0AAN3QYX3"/>
<keyword evidence="1" id="KW-0732">Signal</keyword>
<accession>A0AAN3QYX3</accession>
<proteinExistence type="predicted"/>
<dbReference type="EMBL" id="AAYVUT010000015">
    <property type="protein sequence ID" value="EHB2512576.1"/>
    <property type="molecule type" value="Genomic_DNA"/>
</dbReference>
<protein>
    <submittedName>
        <fullName evidence="2">Uncharacterized protein</fullName>
    </submittedName>
</protein>